<reference evidence="1" key="1">
    <citation type="submission" date="2014-09" db="EMBL/GenBank/DDBJ databases">
        <authorList>
            <person name="Magalhaes I.L.F."/>
            <person name="Oliveira U."/>
            <person name="Santos F.R."/>
            <person name="Vidigal T.H.D.A."/>
            <person name="Brescovit A.D."/>
            <person name="Santos A.J."/>
        </authorList>
    </citation>
    <scope>NUCLEOTIDE SEQUENCE</scope>
    <source>
        <tissue evidence="1">Shoot tissue taken approximately 20 cm above the soil surface</tissue>
    </source>
</reference>
<organism evidence="1">
    <name type="scientific">Arundo donax</name>
    <name type="common">Giant reed</name>
    <name type="synonym">Donax arundinaceus</name>
    <dbReference type="NCBI Taxonomy" id="35708"/>
    <lineage>
        <taxon>Eukaryota</taxon>
        <taxon>Viridiplantae</taxon>
        <taxon>Streptophyta</taxon>
        <taxon>Embryophyta</taxon>
        <taxon>Tracheophyta</taxon>
        <taxon>Spermatophyta</taxon>
        <taxon>Magnoliopsida</taxon>
        <taxon>Liliopsida</taxon>
        <taxon>Poales</taxon>
        <taxon>Poaceae</taxon>
        <taxon>PACMAD clade</taxon>
        <taxon>Arundinoideae</taxon>
        <taxon>Arundineae</taxon>
        <taxon>Arundo</taxon>
    </lineage>
</organism>
<proteinExistence type="predicted"/>
<accession>A0A0A9EBN8</accession>
<protein>
    <submittedName>
        <fullName evidence="1">Atg6</fullName>
    </submittedName>
</protein>
<sequence length="99" mass="10079">MHSRQSGCSTSVCEVAISNALFNTVTLEKNPELFPGKGLVEFALGGDSCAPSPSEEDVLYMEEAGDGSIIYDPSIALVGWLGSICGATALGGRGGITGP</sequence>
<name>A0A0A9EBN8_ARUDO</name>
<reference evidence="1" key="2">
    <citation type="journal article" date="2015" name="Data Brief">
        <title>Shoot transcriptome of the giant reed, Arundo donax.</title>
        <authorList>
            <person name="Barrero R.A."/>
            <person name="Guerrero F.D."/>
            <person name="Moolhuijzen P."/>
            <person name="Goolsby J.A."/>
            <person name="Tidwell J."/>
            <person name="Bellgard S.E."/>
            <person name="Bellgard M.I."/>
        </authorList>
    </citation>
    <scope>NUCLEOTIDE SEQUENCE</scope>
    <source>
        <tissue evidence="1">Shoot tissue taken approximately 20 cm above the soil surface</tissue>
    </source>
</reference>
<dbReference type="AlphaFoldDB" id="A0A0A9EBN8"/>
<evidence type="ECO:0000313" key="1">
    <source>
        <dbReference type="EMBL" id="JAD98129.1"/>
    </source>
</evidence>
<dbReference type="EMBL" id="GBRH01199766">
    <property type="protein sequence ID" value="JAD98129.1"/>
    <property type="molecule type" value="Transcribed_RNA"/>
</dbReference>